<protein>
    <recommendedName>
        <fullName evidence="3">Serum response factor-binding protein 1</fullName>
    </recommendedName>
</protein>
<organism evidence="1 2">
    <name type="scientific">Daphnia pulex</name>
    <name type="common">Water flea</name>
    <dbReference type="NCBI Taxonomy" id="6669"/>
    <lineage>
        <taxon>Eukaryota</taxon>
        <taxon>Metazoa</taxon>
        <taxon>Ecdysozoa</taxon>
        <taxon>Arthropoda</taxon>
        <taxon>Crustacea</taxon>
        <taxon>Branchiopoda</taxon>
        <taxon>Diplostraca</taxon>
        <taxon>Cladocera</taxon>
        <taxon>Anomopoda</taxon>
        <taxon>Daphniidae</taxon>
        <taxon>Daphnia</taxon>
    </lineage>
</organism>
<dbReference type="InParanoid" id="E9HD97"/>
<dbReference type="PANTHER" id="PTHR23325:SF1">
    <property type="entry name" value="SERUM RESPONSE FACTOR-BINDING PROTEIN 1"/>
    <property type="match status" value="1"/>
</dbReference>
<evidence type="ECO:0008006" key="3">
    <source>
        <dbReference type="Google" id="ProtNLM"/>
    </source>
</evidence>
<dbReference type="AlphaFoldDB" id="E9HD97"/>
<evidence type="ECO:0000313" key="2">
    <source>
        <dbReference type="Proteomes" id="UP000000305"/>
    </source>
</evidence>
<name>E9HD97_DAPPU</name>
<dbReference type="GO" id="GO:0005634">
    <property type="term" value="C:nucleus"/>
    <property type="evidence" value="ECO:0000318"/>
    <property type="project" value="GO_Central"/>
</dbReference>
<gene>
    <name evidence="1" type="ORF">DAPPUDRAFT_300531</name>
</gene>
<dbReference type="KEGG" id="dpx:DAPPUDRAFT_300531"/>
<sequence>MTTRNRVEKHELNNQIVSMRKDVKRARLWLINNLNHRVKKLNKAKTNEREVEKNQSKILKLRSEIQLLKHIDIDEVSKFALCNKQEPLKQLTNENEADAAQKVMLQLANHKFVQEQVQKFRQIYAVPVDRLILLIRSLGLQYQKKKMKSMLATTVEENPHKELENKKVLGQKKKVSRLKIVHSPEVEKSSIAECQYHYSAEDDSKLMSNPVIQVKSENDMDNSSSLAETSVLAERTGHGHSSQPSASSGQCLIDAHHSLDTLQSWKICTTNPSVKKQINRKENLHQKIPWPKLSAPQINKTTGTMIIKQLNLDNEADIISVEESHKMPEKSRDTSEPPRDSFFVGGVDLPLEENDEMKNGSIHLNSSRVHVRKNLGKKAMASKTSCKVSRNTRELINGPIQEKQTTIIPSVSTTEVLHPSWQAKRKEKELQINIGECKGKKIRFDND</sequence>
<dbReference type="Proteomes" id="UP000000305">
    <property type="component" value="Unassembled WGS sequence"/>
</dbReference>
<dbReference type="STRING" id="6669.E9HD97"/>
<dbReference type="InterPro" id="IPR037393">
    <property type="entry name" value="Bud22/SRFB1"/>
</dbReference>
<evidence type="ECO:0000313" key="1">
    <source>
        <dbReference type="EMBL" id="EFX70214.1"/>
    </source>
</evidence>
<reference evidence="1 2" key="1">
    <citation type="journal article" date="2011" name="Science">
        <title>The ecoresponsive genome of Daphnia pulex.</title>
        <authorList>
            <person name="Colbourne J.K."/>
            <person name="Pfrender M.E."/>
            <person name="Gilbert D."/>
            <person name="Thomas W.K."/>
            <person name="Tucker A."/>
            <person name="Oakley T.H."/>
            <person name="Tokishita S."/>
            <person name="Aerts A."/>
            <person name="Arnold G.J."/>
            <person name="Basu M.K."/>
            <person name="Bauer D.J."/>
            <person name="Caceres C.E."/>
            <person name="Carmel L."/>
            <person name="Casola C."/>
            <person name="Choi J.H."/>
            <person name="Detter J.C."/>
            <person name="Dong Q."/>
            <person name="Dusheyko S."/>
            <person name="Eads B.D."/>
            <person name="Frohlich T."/>
            <person name="Geiler-Samerotte K.A."/>
            <person name="Gerlach D."/>
            <person name="Hatcher P."/>
            <person name="Jogdeo S."/>
            <person name="Krijgsveld J."/>
            <person name="Kriventseva E.V."/>
            <person name="Kultz D."/>
            <person name="Laforsch C."/>
            <person name="Lindquist E."/>
            <person name="Lopez J."/>
            <person name="Manak J.R."/>
            <person name="Muller J."/>
            <person name="Pangilinan J."/>
            <person name="Patwardhan R.P."/>
            <person name="Pitluck S."/>
            <person name="Pritham E.J."/>
            <person name="Rechtsteiner A."/>
            <person name="Rho M."/>
            <person name="Rogozin I.B."/>
            <person name="Sakarya O."/>
            <person name="Salamov A."/>
            <person name="Schaack S."/>
            <person name="Shapiro H."/>
            <person name="Shiga Y."/>
            <person name="Skalitzky C."/>
            <person name="Smith Z."/>
            <person name="Souvorov A."/>
            <person name="Sung W."/>
            <person name="Tang Z."/>
            <person name="Tsuchiya D."/>
            <person name="Tu H."/>
            <person name="Vos H."/>
            <person name="Wang M."/>
            <person name="Wolf Y.I."/>
            <person name="Yamagata H."/>
            <person name="Yamada T."/>
            <person name="Ye Y."/>
            <person name="Shaw J.R."/>
            <person name="Andrews J."/>
            <person name="Crease T.J."/>
            <person name="Tang H."/>
            <person name="Lucas S.M."/>
            <person name="Robertson H.M."/>
            <person name="Bork P."/>
            <person name="Koonin E.V."/>
            <person name="Zdobnov E.M."/>
            <person name="Grigoriev I.V."/>
            <person name="Lynch M."/>
            <person name="Boore J.L."/>
        </authorList>
    </citation>
    <scope>NUCLEOTIDE SEQUENCE [LARGE SCALE GENOMIC DNA]</scope>
</reference>
<dbReference type="eggNOG" id="ENOG502SEPK">
    <property type="taxonomic scope" value="Eukaryota"/>
</dbReference>
<dbReference type="GO" id="GO:0030686">
    <property type="term" value="C:90S preribosome"/>
    <property type="evidence" value="ECO:0000318"/>
    <property type="project" value="GO_Central"/>
</dbReference>
<dbReference type="EMBL" id="GL732623">
    <property type="protein sequence ID" value="EFX70214.1"/>
    <property type="molecule type" value="Genomic_DNA"/>
</dbReference>
<keyword evidence="2" id="KW-1185">Reference proteome</keyword>
<dbReference type="HOGENOM" id="CLU_612897_0_0_1"/>
<accession>E9HD97</accession>
<dbReference type="GO" id="GO:0030490">
    <property type="term" value="P:maturation of SSU-rRNA"/>
    <property type="evidence" value="ECO:0000318"/>
    <property type="project" value="GO_Central"/>
</dbReference>
<dbReference type="PANTHER" id="PTHR23325">
    <property type="entry name" value="SERUM RESPONSE FACTOR-BINDING"/>
    <property type="match status" value="1"/>
</dbReference>
<dbReference type="OrthoDB" id="3364872at2759"/>
<proteinExistence type="predicted"/>